<dbReference type="NCBIfam" id="NF001314">
    <property type="entry name" value="PRK00258.2-2"/>
    <property type="match status" value="1"/>
</dbReference>
<dbReference type="PANTHER" id="PTHR21089">
    <property type="entry name" value="SHIKIMATE DEHYDROGENASE"/>
    <property type="match status" value="1"/>
</dbReference>
<dbReference type="SUPFAM" id="SSF51735">
    <property type="entry name" value="NAD(P)-binding Rossmann-fold domains"/>
    <property type="match status" value="1"/>
</dbReference>
<dbReference type="InterPro" id="IPR022893">
    <property type="entry name" value="Shikimate_DH_fam"/>
</dbReference>
<dbReference type="GO" id="GO:0005829">
    <property type="term" value="C:cytosol"/>
    <property type="evidence" value="ECO:0007669"/>
    <property type="project" value="TreeGrafter"/>
</dbReference>
<reference evidence="10 11" key="1">
    <citation type="journal article" date="2019" name="mSystems">
        <title>Life at home and on the roam: Genomic adaptions reflect the dual lifestyle of an intracellular, facultative symbiont.</title>
        <authorList>
            <person name="Burgsdorf I."/>
        </authorList>
    </citation>
    <scope>NUCLEOTIDE SEQUENCE [LARGE SCALE GENOMIC DNA]</scope>
    <source>
        <strain evidence="10">277cV</strain>
    </source>
</reference>
<evidence type="ECO:0000313" key="10">
    <source>
        <dbReference type="EMBL" id="TGG92210.1"/>
    </source>
</evidence>
<dbReference type="AlphaFoldDB" id="A0A524RN50"/>
<dbReference type="GO" id="GO:0009423">
    <property type="term" value="P:chorismate biosynthetic process"/>
    <property type="evidence" value="ECO:0007669"/>
    <property type="project" value="UniProtKB-UniRule"/>
</dbReference>
<dbReference type="GO" id="GO:0019632">
    <property type="term" value="P:shikimate metabolic process"/>
    <property type="evidence" value="ECO:0007669"/>
    <property type="project" value="InterPro"/>
</dbReference>
<proteinExistence type="inferred from homology"/>
<feature type="binding site" evidence="7">
    <location>
        <position position="91"/>
    </location>
    <ligand>
        <name>shikimate</name>
        <dbReference type="ChEBI" id="CHEBI:36208"/>
    </ligand>
</feature>
<dbReference type="GO" id="GO:0004764">
    <property type="term" value="F:shikimate 3-dehydrogenase (NADP+) activity"/>
    <property type="evidence" value="ECO:0007669"/>
    <property type="project" value="UniProtKB-UniRule"/>
</dbReference>
<evidence type="ECO:0000256" key="5">
    <source>
        <dbReference type="ARBA" id="ARBA00023002"/>
    </source>
</evidence>
<feature type="domain" description="Shikimate dehydrogenase substrate binding N-terminal" evidence="8">
    <location>
        <begin position="11"/>
        <end position="93"/>
    </location>
</feature>
<protein>
    <recommendedName>
        <fullName evidence="2 7">Shikimate dehydrogenase (NADP(+))</fullName>
        <shortName evidence="7">SDH</shortName>
        <ecNumber evidence="2 7">1.1.1.25</ecNumber>
    </recommendedName>
</protein>
<feature type="binding site" evidence="7">
    <location>
        <position position="107"/>
    </location>
    <ligand>
        <name>shikimate</name>
        <dbReference type="ChEBI" id="CHEBI:36208"/>
    </ligand>
</feature>
<accession>A0A524RN50</accession>
<comment type="caution">
    <text evidence="7">Lacks conserved residue(s) required for the propagation of feature annotation.</text>
</comment>
<evidence type="ECO:0000256" key="6">
    <source>
        <dbReference type="ARBA" id="ARBA00023141"/>
    </source>
</evidence>
<dbReference type="PANTHER" id="PTHR21089:SF1">
    <property type="entry name" value="BIFUNCTIONAL 3-DEHYDROQUINATE DEHYDRATASE_SHIKIMATE DEHYDROGENASE, CHLOROPLASTIC"/>
    <property type="match status" value="1"/>
</dbReference>
<dbReference type="Gene3D" id="3.40.50.720">
    <property type="entry name" value="NAD(P)-binding Rossmann-like Domain"/>
    <property type="match status" value="1"/>
</dbReference>
<dbReference type="InterPro" id="IPR011342">
    <property type="entry name" value="Shikimate_DH"/>
</dbReference>
<evidence type="ECO:0000256" key="4">
    <source>
        <dbReference type="ARBA" id="ARBA00022857"/>
    </source>
</evidence>
<feature type="binding site" evidence="7">
    <location>
        <position position="229"/>
    </location>
    <ligand>
        <name>shikimate</name>
        <dbReference type="ChEBI" id="CHEBI:36208"/>
    </ligand>
</feature>
<dbReference type="HAMAP" id="MF_00222">
    <property type="entry name" value="Shikimate_DH_AroE"/>
    <property type="match status" value="1"/>
</dbReference>
<name>A0A524RN50_9CHRO</name>
<keyword evidence="4 7" id="KW-0521">NADP</keyword>
<gene>
    <name evidence="7" type="primary">aroE</name>
    <name evidence="10" type="ORF">ERJ67_05965</name>
</gene>
<dbReference type="InterPro" id="IPR013708">
    <property type="entry name" value="Shikimate_DH-bd_N"/>
</dbReference>
<dbReference type="CDD" id="cd01065">
    <property type="entry name" value="NAD_bind_Shikimate_DH"/>
    <property type="match status" value="1"/>
</dbReference>
<dbReference type="Gene3D" id="3.40.50.10860">
    <property type="entry name" value="Leucine Dehydrogenase, chain A, domain 1"/>
    <property type="match status" value="1"/>
</dbReference>
<comment type="similarity">
    <text evidence="7">Belongs to the shikimate dehydrogenase family.</text>
</comment>
<dbReference type="UniPathway" id="UPA00053">
    <property type="reaction ID" value="UER00087"/>
</dbReference>
<dbReference type="InterPro" id="IPR046346">
    <property type="entry name" value="Aminoacid_DH-like_N_sf"/>
</dbReference>
<feature type="active site" description="Proton acceptor" evidence="7">
    <location>
        <position position="70"/>
    </location>
</feature>
<comment type="caution">
    <text evidence="10">The sequence shown here is derived from an EMBL/GenBank/DDBJ whole genome shotgun (WGS) entry which is preliminary data.</text>
</comment>
<feature type="binding site" evidence="7">
    <location>
        <position position="257"/>
    </location>
    <ligand>
        <name>shikimate</name>
        <dbReference type="ChEBI" id="CHEBI:36208"/>
    </ligand>
</feature>
<evidence type="ECO:0000256" key="3">
    <source>
        <dbReference type="ARBA" id="ARBA00022605"/>
    </source>
</evidence>
<dbReference type="Pfam" id="PF08501">
    <property type="entry name" value="Shikimate_dh_N"/>
    <property type="match status" value="1"/>
</dbReference>
<organism evidence="10 11">
    <name type="scientific">Aphanocapsa feldmannii 277cV</name>
    <dbReference type="NCBI Taxonomy" id="2507553"/>
    <lineage>
        <taxon>Bacteria</taxon>
        <taxon>Bacillati</taxon>
        <taxon>Cyanobacteriota</taxon>
        <taxon>Cyanophyceae</taxon>
        <taxon>Oscillatoriophycideae</taxon>
        <taxon>Chroococcales</taxon>
        <taxon>Microcystaceae</taxon>
        <taxon>Aphanocapsa</taxon>
    </lineage>
</organism>
<dbReference type="InterPro" id="IPR036291">
    <property type="entry name" value="NAD(P)-bd_dom_sf"/>
</dbReference>
<feature type="binding site" evidence="7">
    <location>
        <position position="66"/>
    </location>
    <ligand>
        <name>shikimate</name>
        <dbReference type="ChEBI" id="CHEBI:36208"/>
    </ligand>
</feature>
<dbReference type="NCBIfam" id="TIGR00507">
    <property type="entry name" value="aroE"/>
    <property type="match status" value="1"/>
</dbReference>
<dbReference type="InterPro" id="IPR041121">
    <property type="entry name" value="SDH_C"/>
</dbReference>
<evidence type="ECO:0000256" key="1">
    <source>
        <dbReference type="ARBA" id="ARBA00004871"/>
    </source>
</evidence>
<feature type="binding site" evidence="7">
    <location>
        <begin position="131"/>
        <end position="135"/>
    </location>
    <ligand>
        <name>NADP(+)</name>
        <dbReference type="ChEBI" id="CHEBI:58349"/>
    </ligand>
</feature>
<evidence type="ECO:0000256" key="7">
    <source>
        <dbReference type="HAMAP-Rule" id="MF_00222"/>
    </source>
</evidence>
<dbReference type="GO" id="GO:0050661">
    <property type="term" value="F:NADP binding"/>
    <property type="evidence" value="ECO:0007669"/>
    <property type="project" value="InterPro"/>
</dbReference>
<dbReference type="Pfam" id="PF18317">
    <property type="entry name" value="SDH_C"/>
    <property type="match status" value="1"/>
</dbReference>
<dbReference type="GO" id="GO:0009073">
    <property type="term" value="P:aromatic amino acid family biosynthetic process"/>
    <property type="evidence" value="ECO:0007669"/>
    <property type="project" value="UniProtKB-KW"/>
</dbReference>
<sequence length="305" mass="31769">MISASTRLLAVIGQPVRHSLSPVLQNIGIAALGKDWCYLALAVSADRLGDALTGLDAIGAIGVNVTIPHKQAVMPLLAEVTPLARRIGAVNTLYRLTDGRWGGTNTDVEGFIAPLRPDAERFRGGTAVILGNGGSARAVVAAVLELGCRRILVAGRNVRRLGAFVSHCRGWAPGLEGLAWEALQGQLRQAALVVNCTPVGMHPDDDSSPLDPGCLDALQAGSCVYDLIYVPRPTRLLQQATAHGCDGQDGLEMLVQQGAAALRIWSGCQQVDSAAMREGALQALAARGGQGRGQAVPSEPLASGL</sequence>
<comment type="subunit">
    <text evidence="7">Homodimer.</text>
</comment>
<comment type="pathway">
    <text evidence="1 7">Metabolic intermediate biosynthesis; chorismate biosynthesis; chorismate from D-erythrose 4-phosphate and phosphoenolpyruvate: step 4/7.</text>
</comment>
<comment type="function">
    <text evidence="7">Involved in the biosynthesis of the chorismate, which leads to the biosynthesis of aromatic amino acids. Catalyzes the reversible NADPH linked reduction of 3-dehydroshikimate (DHSA) to yield shikimate (SA).</text>
</comment>
<comment type="catalytic activity">
    <reaction evidence="7">
        <text>shikimate + NADP(+) = 3-dehydroshikimate + NADPH + H(+)</text>
        <dbReference type="Rhea" id="RHEA:17737"/>
        <dbReference type="ChEBI" id="CHEBI:15378"/>
        <dbReference type="ChEBI" id="CHEBI:16630"/>
        <dbReference type="ChEBI" id="CHEBI:36208"/>
        <dbReference type="ChEBI" id="CHEBI:57783"/>
        <dbReference type="ChEBI" id="CHEBI:58349"/>
        <dbReference type="EC" id="1.1.1.25"/>
    </reaction>
</comment>
<dbReference type="Proteomes" id="UP000317990">
    <property type="component" value="Unassembled WGS sequence"/>
</dbReference>
<dbReference type="EC" id="1.1.1.25" evidence="2 7"/>
<feature type="domain" description="SDH C-terminal" evidence="9">
    <location>
        <begin position="250"/>
        <end position="278"/>
    </location>
</feature>
<keyword evidence="5 7" id="KW-0560">Oxidoreductase</keyword>
<evidence type="ECO:0000313" key="11">
    <source>
        <dbReference type="Proteomes" id="UP000317990"/>
    </source>
</evidence>
<evidence type="ECO:0000259" key="8">
    <source>
        <dbReference type="Pfam" id="PF08501"/>
    </source>
</evidence>
<feature type="binding site" evidence="7">
    <location>
        <position position="227"/>
    </location>
    <ligand>
        <name>NADP(+)</name>
        <dbReference type="ChEBI" id="CHEBI:58349"/>
    </ligand>
</feature>
<keyword evidence="6 7" id="KW-0057">Aromatic amino acid biosynthesis</keyword>
<dbReference type="GO" id="GO:0008652">
    <property type="term" value="P:amino acid biosynthetic process"/>
    <property type="evidence" value="ECO:0007669"/>
    <property type="project" value="UniProtKB-KW"/>
</dbReference>
<evidence type="ECO:0000259" key="9">
    <source>
        <dbReference type="Pfam" id="PF18317"/>
    </source>
</evidence>
<evidence type="ECO:0000256" key="2">
    <source>
        <dbReference type="ARBA" id="ARBA00012962"/>
    </source>
</evidence>
<dbReference type="EMBL" id="SRMO01000065">
    <property type="protein sequence ID" value="TGG92210.1"/>
    <property type="molecule type" value="Genomic_DNA"/>
</dbReference>
<feature type="binding site" evidence="7">
    <location>
        <position position="250"/>
    </location>
    <ligand>
        <name>NADP(+)</name>
        <dbReference type="ChEBI" id="CHEBI:58349"/>
    </ligand>
</feature>
<feature type="binding site" evidence="7">
    <location>
        <begin position="19"/>
        <end position="21"/>
    </location>
    <ligand>
        <name>shikimate</name>
        <dbReference type="ChEBI" id="CHEBI:36208"/>
    </ligand>
</feature>
<keyword evidence="3 7" id="KW-0028">Amino-acid biosynthesis</keyword>
<dbReference type="SUPFAM" id="SSF53223">
    <property type="entry name" value="Aminoacid dehydrogenase-like, N-terminal domain"/>
    <property type="match status" value="1"/>
</dbReference>